<dbReference type="PANTHER" id="PTHR30349">
    <property type="entry name" value="PHAGE INTEGRASE-RELATED"/>
    <property type="match status" value="1"/>
</dbReference>
<dbReference type="InterPro" id="IPR010998">
    <property type="entry name" value="Integrase_recombinase_N"/>
</dbReference>
<dbReference type="Pfam" id="PF00589">
    <property type="entry name" value="Phage_integrase"/>
    <property type="match status" value="1"/>
</dbReference>
<dbReference type="PANTHER" id="PTHR30349:SF88">
    <property type="entry name" value="BLL1584 PROTEIN"/>
    <property type="match status" value="1"/>
</dbReference>
<evidence type="ECO:0000256" key="1">
    <source>
        <dbReference type="ARBA" id="ARBA00023125"/>
    </source>
</evidence>
<dbReference type="InterPro" id="IPR002104">
    <property type="entry name" value="Integrase_catalytic"/>
</dbReference>
<protein>
    <submittedName>
        <fullName evidence="5">Tyrosine recombinase XerC, integrase/recombinase XerC</fullName>
    </submittedName>
</protein>
<proteinExistence type="predicted"/>
<dbReference type="Proteomes" id="UP000034302">
    <property type="component" value="Unassembled WGS sequence"/>
</dbReference>
<feature type="compositionally biased region" description="Polar residues" evidence="3">
    <location>
        <begin position="91"/>
        <end position="106"/>
    </location>
</feature>
<feature type="compositionally biased region" description="Polar residues" evidence="3">
    <location>
        <begin position="114"/>
        <end position="127"/>
    </location>
</feature>
<dbReference type="GO" id="GO:0006310">
    <property type="term" value="P:DNA recombination"/>
    <property type="evidence" value="ECO:0007669"/>
    <property type="project" value="UniProtKB-KW"/>
</dbReference>
<accession>A0A0F9ZKF7</accession>
<dbReference type="AlphaFoldDB" id="A0A0F9ZKF7"/>
<dbReference type="Gene3D" id="1.10.150.130">
    <property type="match status" value="1"/>
</dbReference>
<sequence>MKRDEMIKKIPKLPNQDDFLLDLQNNHYSYQTIINYARDLSIFSVYLHFNNIEFGKLSKKELSNYKGYLGSGNHLKDLDRIRSKYLGNGLGTTENGSEATRGSTRPGNDLGGMNTPTNKSKNSDQASNDTQEIYKDDFLTNVYSKVFGSLGILERPLNSRSRSKNGLDVRSINRMLSALRSYLKFRIEWDLEIPLPPDAVKMVRGEKKLKKVASLEDLIRLIESPMEFEKDEKVALRNRCMLEMLFASGMRISELLGLNMEQLNVEGKLYITGKGKKERAIYLTPRSLGWLNKYLKLRLMYAFSERAKEEQPGVVDELFIDLGIENKENMKHRETNLDKDFSKNLNLEVFDSSNRKYITLIENYRKNNFLKRFDSPALFIPFSGSRFESNNFRLSTNYFQEKIAEYRRKLGIQIPTSAHSLRHGFATYLAQQGASPVALQILLGHESLDTTTKYVHASEEFAEETVRKNHPLK</sequence>
<dbReference type="InterPro" id="IPR013762">
    <property type="entry name" value="Integrase-like_cat_sf"/>
</dbReference>
<keyword evidence="2" id="KW-0233">DNA recombination</keyword>
<dbReference type="PROSITE" id="PS51898">
    <property type="entry name" value="TYR_RECOMBINASE"/>
    <property type="match status" value="1"/>
</dbReference>
<dbReference type="GO" id="GO:0003677">
    <property type="term" value="F:DNA binding"/>
    <property type="evidence" value="ECO:0007669"/>
    <property type="project" value="UniProtKB-KW"/>
</dbReference>
<organism evidence="5 6">
    <name type="scientific">candidate division WS6 bacterium GW2011_GWC1_33_20</name>
    <dbReference type="NCBI Taxonomy" id="1619089"/>
    <lineage>
        <taxon>Bacteria</taxon>
        <taxon>Candidatus Dojkabacteria</taxon>
    </lineage>
</organism>
<evidence type="ECO:0000313" key="5">
    <source>
        <dbReference type="EMBL" id="KKP44658.1"/>
    </source>
</evidence>
<name>A0A0F9ZKF7_9BACT</name>
<evidence type="ECO:0000256" key="2">
    <source>
        <dbReference type="ARBA" id="ARBA00023172"/>
    </source>
</evidence>
<evidence type="ECO:0000313" key="6">
    <source>
        <dbReference type="Proteomes" id="UP000034302"/>
    </source>
</evidence>
<gene>
    <name evidence="5" type="ORF">UR34_C0001G0004</name>
</gene>
<keyword evidence="1" id="KW-0238">DNA-binding</keyword>
<comment type="caution">
    <text evidence="5">The sequence shown here is derived from an EMBL/GenBank/DDBJ whole genome shotgun (WGS) entry which is preliminary data.</text>
</comment>
<dbReference type="GO" id="GO:0015074">
    <property type="term" value="P:DNA integration"/>
    <property type="evidence" value="ECO:0007669"/>
    <property type="project" value="InterPro"/>
</dbReference>
<dbReference type="InterPro" id="IPR011010">
    <property type="entry name" value="DNA_brk_join_enz"/>
</dbReference>
<feature type="region of interest" description="Disordered" evidence="3">
    <location>
        <begin position="89"/>
        <end position="127"/>
    </location>
</feature>
<dbReference type="Gene3D" id="1.10.443.10">
    <property type="entry name" value="Intergrase catalytic core"/>
    <property type="match status" value="1"/>
</dbReference>
<feature type="domain" description="Tyr recombinase" evidence="4">
    <location>
        <begin position="208"/>
        <end position="467"/>
    </location>
</feature>
<reference evidence="5 6" key="1">
    <citation type="journal article" date="2015" name="Nature">
        <title>rRNA introns, odd ribosomes, and small enigmatic genomes across a large radiation of phyla.</title>
        <authorList>
            <person name="Brown C.T."/>
            <person name="Hug L.A."/>
            <person name="Thomas B.C."/>
            <person name="Sharon I."/>
            <person name="Castelle C.J."/>
            <person name="Singh A."/>
            <person name="Wilkins M.J."/>
            <person name="Williams K.H."/>
            <person name="Banfield J.F."/>
        </authorList>
    </citation>
    <scope>NUCLEOTIDE SEQUENCE [LARGE SCALE GENOMIC DNA]</scope>
</reference>
<evidence type="ECO:0000259" key="4">
    <source>
        <dbReference type="PROSITE" id="PS51898"/>
    </source>
</evidence>
<evidence type="ECO:0000256" key="3">
    <source>
        <dbReference type="SAM" id="MobiDB-lite"/>
    </source>
</evidence>
<dbReference type="InterPro" id="IPR050090">
    <property type="entry name" value="Tyrosine_recombinase_XerCD"/>
</dbReference>
<dbReference type="EMBL" id="LBOV01000001">
    <property type="protein sequence ID" value="KKP44658.1"/>
    <property type="molecule type" value="Genomic_DNA"/>
</dbReference>
<dbReference type="SUPFAM" id="SSF56349">
    <property type="entry name" value="DNA breaking-rejoining enzymes"/>
    <property type="match status" value="1"/>
</dbReference>